<reference evidence="2 3" key="1">
    <citation type="submission" date="2023-07" db="EMBL/GenBank/DDBJ databases">
        <title>Comparative genomics of wheat-associated soil bacteria to identify genetic determinants of phenazine resistance.</title>
        <authorList>
            <person name="Mouncey N."/>
        </authorList>
    </citation>
    <scope>NUCLEOTIDE SEQUENCE [LARGE SCALE GENOMIC DNA]</scope>
    <source>
        <strain evidence="2 3">V3I3</strain>
    </source>
</reference>
<comment type="caution">
    <text evidence="2">The sequence shown here is derived from an EMBL/GenBank/DDBJ whole genome shotgun (WGS) entry which is preliminary data.</text>
</comment>
<dbReference type="GO" id="GO:0008168">
    <property type="term" value="F:methyltransferase activity"/>
    <property type="evidence" value="ECO:0007669"/>
    <property type="project" value="UniProtKB-KW"/>
</dbReference>
<accession>A0ABU0R6B9</accession>
<keyword evidence="2" id="KW-0808">Transferase</keyword>
<feature type="domain" description="Methyltransferase" evidence="1">
    <location>
        <begin position="48"/>
        <end position="141"/>
    </location>
</feature>
<sequence>MGDTTREPDFAGGFAAAAASFAALDDPLWDPISTAAVLRAHPRFDELVLDACSGDGASAIPTAELVGVGGVVDAVDFAEPLVDLARERAGERMPQLRFHVADVTSWEPTGYDLVQCVLGVFFFDDMDAGTRHLIERAHPGGRVAITVWAEGALEPLPELLVSALPEDAASELGDLTSPAIDTAGTPGSLAQWLTGLGLVQVRAEAVQRHLDLTPELAWALVLGTGLRLVLGELDEEAVSGVRERYVAALEERGVTSIDITTLIAVGRRRG</sequence>
<evidence type="ECO:0000313" key="3">
    <source>
        <dbReference type="Proteomes" id="UP001239083"/>
    </source>
</evidence>
<dbReference type="Gene3D" id="3.40.50.150">
    <property type="entry name" value="Vaccinia Virus protein VP39"/>
    <property type="match status" value="1"/>
</dbReference>
<dbReference type="EMBL" id="JAUSYY010000001">
    <property type="protein sequence ID" value="MDQ0893629.1"/>
    <property type="molecule type" value="Genomic_DNA"/>
</dbReference>
<proteinExistence type="predicted"/>
<dbReference type="Pfam" id="PF13649">
    <property type="entry name" value="Methyltransf_25"/>
    <property type="match status" value="1"/>
</dbReference>
<evidence type="ECO:0000313" key="2">
    <source>
        <dbReference type="EMBL" id="MDQ0893629.1"/>
    </source>
</evidence>
<dbReference type="CDD" id="cd02440">
    <property type="entry name" value="AdoMet_MTases"/>
    <property type="match status" value="1"/>
</dbReference>
<name>A0ABU0R6B9_9MICO</name>
<dbReference type="InterPro" id="IPR029063">
    <property type="entry name" value="SAM-dependent_MTases_sf"/>
</dbReference>
<gene>
    <name evidence="2" type="ORF">QFZ26_001184</name>
</gene>
<keyword evidence="3" id="KW-1185">Reference proteome</keyword>
<dbReference type="InterPro" id="IPR041698">
    <property type="entry name" value="Methyltransf_25"/>
</dbReference>
<organism evidence="2 3">
    <name type="scientific">Agromyces ramosus</name>
    <dbReference type="NCBI Taxonomy" id="33879"/>
    <lineage>
        <taxon>Bacteria</taxon>
        <taxon>Bacillati</taxon>
        <taxon>Actinomycetota</taxon>
        <taxon>Actinomycetes</taxon>
        <taxon>Micrococcales</taxon>
        <taxon>Microbacteriaceae</taxon>
        <taxon>Agromyces</taxon>
    </lineage>
</organism>
<dbReference type="RefSeq" id="WP_307040213.1">
    <property type="nucleotide sequence ID" value="NZ_JAUSYY010000001.1"/>
</dbReference>
<protein>
    <submittedName>
        <fullName evidence="2">SAM-dependent methyltransferase</fullName>
    </submittedName>
</protein>
<dbReference type="Proteomes" id="UP001239083">
    <property type="component" value="Unassembled WGS sequence"/>
</dbReference>
<dbReference type="GO" id="GO:0032259">
    <property type="term" value="P:methylation"/>
    <property type="evidence" value="ECO:0007669"/>
    <property type="project" value="UniProtKB-KW"/>
</dbReference>
<evidence type="ECO:0000259" key="1">
    <source>
        <dbReference type="Pfam" id="PF13649"/>
    </source>
</evidence>
<keyword evidence="2" id="KW-0489">Methyltransferase</keyword>
<dbReference type="SUPFAM" id="SSF53335">
    <property type="entry name" value="S-adenosyl-L-methionine-dependent methyltransferases"/>
    <property type="match status" value="1"/>
</dbReference>